<sequence length="157" mass="16261">MAQRQLAHQPLPWGPQPQSMAGYQDSAAGSGGAEEVEAFTAIPTNKPLDSLSPQKSPSPREQAVSWPSKSDTPTAAAGGQAGKQTIFLLPLENPMSKVKSQECLKPRATAALSMALPSSGTANPLPTSPGPCAGPLGIPSRDTPLSPSTHQQPHQTH</sequence>
<evidence type="ECO:0000313" key="3">
    <source>
        <dbReference type="Proteomes" id="UP001266305"/>
    </source>
</evidence>
<accession>A0ABQ9W4W8</accession>
<protein>
    <submittedName>
        <fullName evidence="2">Uncharacterized protein</fullName>
    </submittedName>
</protein>
<organism evidence="2 3">
    <name type="scientific">Saguinus oedipus</name>
    <name type="common">Cotton-top tamarin</name>
    <name type="synonym">Oedipomidas oedipus</name>
    <dbReference type="NCBI Taxonomy" id="9490"/>
    <lineage>
        <taxon>Eukaryota</taxon>
        <taxon>Metazoa</taxon>
        <taxon>Chordata</taxon>
        <taxon>Craniata</taxon>
        <taxon>Vertebrata</taxon>
        <taxon>Euteleostomi</taxon>
        <taxon>Mammalia</taxon>
        <taxon>Eutheria</taxon>
        <taxon>Euarchontoglires</taxon>
        <taxon>Primates</taxon>
        <taxon>Haplorrhini</taxon>
        <taxon>Platyrrhini</taxon>
        <taxon>Cebidae</taxon>
        <taxon>Callitrichinae</taxon>
        <taxon>Saguinus</taxon>
    </lineage>
</organism>
<feature type="region of interest" description="Disordered" evidence="1">
    <location>
        <begin position="115"/>
        <end position="157"/>
    </location>
</feature>
<gene>
    <name evidence="2" type="ORF">P7K49_006058</name>
</gene>
<proteinExistence type="predicted"/>
<keyword evidence="3" id="KW-1185">Reference proteome</keyword>
<reference evidence="2 3" key="1">
    <citation type="submission" date="2023-05" db="EMBL/GenBank/DDBJ databases">
        <title>B98-5 Cell Line De Novo Hybrid Assembly: An Optical Mapping Approach.</title>
        <authorList>
            <person name="Kananen K."/>
            <person name="Auerbach J.A."/>
            <person name="Kautto E."/>
            <person name="Blachly J.S."/>
        </authorList>
    </citation>
    <scope>NUCLEOTIDE SEQUENCE [LARGE SCALE GENOMIC DNA]</scope>
    <source>
        <strain evidence="2">B95-8</strain>
        <tissue evidence="2">Cell line</tissue>
    </source>
</reference>
<feature type="compositionally biased region" description="Polar residues" evidence="1">
    <location>
        <begin position="143"/>
        <end position="157"/>
    </location>
</feature>
<feature type="region of interest" description="Disordered" evidence="1">
    <location>
        <begin position="1"/>
        <end position="82"/>
    </location>
</feature>
<dbReference type="Proteomes" id="UP001266305">
    <property type="component" value="Unassembled WGS sequence"/>
</dbReference>
<feature type="compositionally biased region" description="Polar residues" evidence="1">
    <location>
        <begin position="51"/>
        <end position="73"/>
    </location>
</feature>
<name>A0ABQ9W4W8_SAGOE</name>
<evidence type="ECO:0000256" key="1">
    <source>
        <dbReference type="SAM" id="MobiDB-lite"/>
    </source>
</evidence>
<dbReference type="EMBL" id="JASSZA010000003">
    <property type="protein sequence ID" value="KAK2115432.1"/>
    <property type="molecule type" value="Genomic_DNA"/>
</dbReference>
<evidence type="ECO:0000313" key="2">
    <source>
        <dbReference type="EMBL" id="KAK2115432.1"/>
    </source>
</evidence>
<comment type="caution">
    <text evidence="2">The sequence shown here is derived from an EMBL/GenBank/DDBJ whole genome shotgun (WGS) entry which is preliminary data.</text>
</comment>
<feature type="compositionally biased region" description="Polar residues" evidence="1">
    <location>
        <begin position="116"/>
        <end position="125"/>
    </location>
</feature>